<feature type="region of interest" description="Disordered" evidence="1">
    <location>
        <begin position="118"/>
        <end position="168"/>
    </location>
</feature>
<evidence type="ECO:0000313" key="2">
    <source>
        <dbReference type="EMBL" id="KAK3170655.1"/>
    </source>
</evidence>
<feature type="compositionally biased region" description="Low complexity" evidence="1">
    <location>
        <begin position="120"/>
        <end position="158"/>
    </location>
</feature>
<evidence type="ECO:0000256" key="1">
    <source>
        <dbReference type="SAM" id="MobiDB-lite"/>
    </source>
</evidence>
<dbReference type="AlphaFoldDB" id="A0AAD9Z3K1"/>
<dbReference type="Proteomes" id="UP001276659">
    <property type="component" value="Unassembled WGS sequence"/>
</dbReference>
<dbReference type="Gene3D" id="6.10.250.2790">
    <property type="match status" value="1"/>
</dbReference>
<organism evidence="2 3">
    <name type="scientific">Lepraria neglecta</name>
    <dbReference type="NCBI Taxonomy" id="209136"/>
    <lineage>
        <taxon>Eukaryota</taxon>
        <taxon>Fungi</taxon>
        <taxon>Dikarya</taxon>
        <taxon>Ascomycota</taxon>
        <taxon>Pezizomycotina</taxon>
        <taxon>Lecanoromycetes</taxon>
        <taxon>OSLEUM clade</taxon>
        <taxon>Lecanoromycetidae</taxon>
        <taxon>Lecanorales</taxon>
        <taxon>Lecanorineae</taxon>
        <taxon>Stereocaulaceae</taxon>
        <taxon>Lepraria</taxon>
    </lineage>
</organism>
<protein>
    <submittedName>
        <fullName evidence="2">Uncharacterized protein</fullName>
    </submittedName>
</protein>
<reference evidence="2" key="1">
    <citation type="submission" date="2022-11" db="EMBL/GenBank/DDBJ databases">
        <title>Chromosomal genome sequence assembly and mating type (MAT) locus characterization of the leprose asexual lichenized fungus Lepraria neglecta (Nyl.) Erichsen.</title>
        <authorList>
            <person name="Allen J.L."/>
            <person name="Pfeffer B."/>
        </authorList>
    </citation>
    <scope>NUCLEOTIDE SEQUENCE</scope>
    <source>
        <strain evidence="2">Allen 5258</strain>
    </source>
</reference>
<comment type="caution">
    <text evidence="2">The sequence shown here is derived from an EMBL/GenBank/DDBJ whole genome shotgun (WGS) entry which is preliminary data.</text>
</comment>
<evidence type="ECO:0000313" key="3">
    <source>
        <dbReference type="Proteomes" id="UP001276659"/>
    </source>
</evidence>
<gene>
    <name evidence="2" type="ORF">OEA41_002737</name>
</gene>
<proteinExistence type="predicted"/>
<accession>A0AAD9Z3K1</accession>
<sequence>MTTISKTQNSHLTDTTLQPFLSPYFSPIDYLNNALPKHQSTTSLSNTASQTQTHISTLAAQTSRLSTTLTTLTDDILRASSRLAYEVELLRGEALSLADSLSSRGDLNEHILSFVPDGLDTSLSPTDAPSSPTSPTRRRQSTQPSSPARTRPRAPSQSQLPPEKQEPPALPQLRTLLHVRVQLQSVIRIFNLALSFPMPPSLLTTTTSNIISVNPPNAGPDAEAKGQAALSRLKQDVLDLLADTEGRGGGVERARARIEELRDVCVIWKGTSEERARAKWVDGLEAMVKEEVRKREEWRRRGQVGAVDGMEGRREGSAVKGLADPGEVLRSGTPGFLRRLRDEIYME</sequence>
<keyword evidence="3" id="KW-1185">Reference proteome</keyword>
<dbReference type="EMBL" id="JASNWA010000008">
    <property type="protein sequence ID" value="KAK3170655.1"/>
    <property type="molecule type" value="Genomic_DNA"/>
</dbReference>
<name>A0AAD9Z3K1_9LECA</name>